<reference evidence="1" key="1">
    <citation type="journal article" date="2021" name="Proc. Natl. Acad. Sci. U.S.A.">
        <title>A Catalog of Tens of Thousands of Viruses from Human Metagenomes Reveals Hidden Associations with Chronic Diseases.</title>
        <authorList>
            <person name="Tisza M.J."/>
            <person name="Buck C.B."/>
        </authorList>
    </citation>
    <scope>NUCLEOTIDE SEQUENCE</scope>
    <source>
        <strain evidence="1">Ctnpt50</strain>
    </source>
</reference>
<organism evidence="1">
    <name type="scientific">Siphoviridae sp. ctnpt50</name>
    <dbReference type="NCBI Taxonomy" id="2827941"/>
    <lineage>
        <taxon>Viruses</taxon>
        <taxon>Duplodnaviria</taxon>
        <taxon>Heunggongvirae</taxon>
        <taxon>Uroviricota</taxon>
        <taxon>Caudoviricetes</taxon>
    </lineage>
</organism>
<proteinExistence type="predicted"/>
<sequence length="33" mass="3872">MGGSGTMVRPVLQKFGIDNFRKEKILKWQLKKH</sequence>
<evidence type="ECO:0000313" key="1">
    <source>
        <dbReference type="EMBL" id="DAF49017.1"/>
    </source>
</evidence>
<name>A0A8S5SDH6_9CAUD</name>
<dbReference type="EMBL" id="BK032577">
    <property type="protein sequence ID" value="DAF49017.1"/>
    <property type="molecule type" value="Genomic_DNA"/>
</dbReference>
<protein>
    <submittedName>
        <fullName evidence="1">Uncharacterized protein</fullName>
    </submittedName>
</protein>
<accession>A0A8S5SDH6</accession>